<evidence type="ECO:0000256" key="5">
    <source>
        <dbReference type="ARBA" id="ARBA00023136"/>
    </source>
</evidence>
<dbReference type="InterPro" id="IPR013320">
    <property type="entry name" value="ConA-like_dom_sf"/>
</dbReference>
<dbReference type="GO" id="GO:0005537">
    <property type="term" value="F:D-mannose binding"/>
    <property type="evidence" value="ECO:0007669"/>
    <property type="project" value="TreeGrafter"/>
</dbReference>
<dbReference type="GO" id="GO:0005793">
    <property type="term" value="C:endoplasmic reticulum-Golgi intermediate compartment"/>
    <property type="evidence" value="ECO:0007669"/>
    <property type="project" value="TreeGrafter"/>
</dbReference>
<evidence type="ECO:0000256" key="4">
    <source>
        <dbReference type="ARBA" id="ARBA00022989"/>
    </source>
</evidence>
<dbReference type="GO" id="GO:0006888">
    <property type="term" value="P:endoplasmic reticulum to Golgi vesicle-mediated transport"/>
    <property type="evidence" value="ECO:0007669"/>
    <property type="project" value="TreeGrafter"/>
</dbReference>
<name>A0A9P7XKZ2_9FUNG</name>
<sequence length="313" mass="34632">MGKSVFSRLLMGLSLLATTAVVVVSAAGDEDGVLPLRTHSIYMPYIDQDLQNRWFDFGGDALVNTNKHIRLTSDIPSQTGYLWSRLPLTSSSFQVEFEFKVGGKGDGLYGDGFAVWLTKDRAVMGPVFGNKDQFEGLGIFFDTYANSRQSHSFPYIMAMMGDGKTNYDNANDGESNKLGGCESDFRESLVPTKGRITYHRDSGTLNFKIQTRGWDEWDECFTLSGVKLPTISYLGFTSVTGEVHDNHDIISVTTSTLSGKAESPFQKINNTPPPQKKTGVMWYLKFLAACAVFVALVMAFKMSKGGSNDMKRF</sequence>
<keyword evidence="5 6" id="KW-0472">Membrane</keyword>
<evidence type="ECO:0000259" key="8">
    <source>
        <dbReference type="PROSITE" id="PS51328"/>
    </source>
</evidence>
<accession>A0A9P7XKZ2</accession>
<dbReference type="Gene3D" id="2.60.120.200">
    <property type="match status" value="1"/>
</dbReference>
<dbReference type="Pfam" id="PF03388">
    <property type="entry name" value="Lectin_leg-like"/>
    <property type="match status" value="1"/>
</dbReference>
<evidence type="ECO:0000256" key="3">
    <source>
        <dbReference type="ARBA" id="ARBA00022729"/>
    </source>
</evidence>
<feature type="transmembrane region" description="Helical" evidence="6">
    <location>
        <begin position="280"/>
        <end position="300"/>
    </location>
</feature>
<dbReference type="PANTHER" id="PTHR12223:SF45">
    <property type="entry name" value="RE50040P"/>
    <property type="match status" value="1"/>
</dbReference>
<dbReference type="InterPro" id="IPR051136">
    <property type="entry name" value="Intracellular_Lectin-GPT"/>
</dbReference>
<evidence type="ECO:0000256" key="2">
    <source>
        <dbReference type="ARBA" id="ARBA00022692"/>
    </source>
</evidence>
<dbReference type="OrthoDB" id="270293at2759"/>
<evidence type="ECO:0000313" key="9">
    <source>
        <dbReference type="EMBL" id="KAG9062822.1"/>
    </source>
</evidence>
<gene>
    <name evidence="9" type="ORF">KI688_005128</name>
</gene>
<keyword evidence="10" id="KW-1185">Reference proteome</keyword>
<comment type="caution">
    <text evidence="9">The sequence shown here is derived from an EMBL/GenBank/DDBJ whole genome shotgun (WGS) entry which is preliminary data.</text>
</comment>
<dbReference type="AlphaFoldDB" id="A0A9P7XKZ2"/>
<dbReference type="GO" id="GO:0000139">
    <property type="term" value="C:Golgi membrane"/>
    <property type="evidence" value="ECO:0007669"/>
    <property type="project" value="TreeGrafter"/>
</dbReference>
<reference evidence="9" key="1">
    <citation type="submission" date="2021-06" db="EMBL/GenBank/DDBJ databases">
        <title>Genome Sequence of Mortierella hyaline Strain SCG-10, a Cold-Adapted, Nitrate-Reducing Fungus Isolated from Soil in Minnesota, USA.</title>
        <authorList>
            <person name="Aldossari N."/>
        </authorList>
    </citation>
    <scope>NUCLEOTIDE SEQUENCE</scope>
    <source>
        <strain evidence="9">SCG-10</strain>
    </source>
</reference>
<evidence type="ECO:0000313" key="10">
    <source>
        <dbReference type="Proteomes" id="UP000707451"/>
    </source>
</evidence>
<proteinExistence type="predicted"/>
<evidence type="ECO:0000256" key="7">
    <source>
        <dbReference type="SAM" id="SignalP"/>
    </source>
</evidence>
<dbReference type="GO" id="GO:0030134">
    <property type="term" value="C:COPII-coated ER to Golgi transport vesicle"/>
    <property type="evidence" value="ECO:0007669"/>
    <property type="project" value="TreeGrafter"/>
</dbReference>
<dbReference type="GO" id="GO:0005789">
    <property type="term" value="C:endoplasmic reticulum membrane"/>
    <property type="evidence" value="ECO:0007669"/>
    <property type="project" value="TreeGrafter"/>
</dbReference>
<feature type="chain" id="PRO_5040233559" description="L-type lectin-like domain-containing protein" evidence="7">
    <location>
        <begin position="27"/>
        <end position="313"/>
    </location>
</feature>
<keyword evidence="4 6" id="KW-1133">Transmembrane helix</keyword>
<keyword evidence="3 7" id="KW-0732">Signal</keyword>
<feature type="signal peptide" evidence="7">
    <location>
        <begin position="1"/>
        <end position="26"/>
    </location>
</feature>
<protein>
    <recommendedName>
        <fullName evidence="8">L-type lectin-like domain-containing protein</fullName>
    </recommendedName>
</protein>
<dbReference type="EMBL" id="JAHRHY010000018">
    <property type="protein sequence ID" value="KAG9062822.1"/>
    <property type="molecule type" value="Genomic_DNA"/>
</dbReference>
<dbReference type="Proteomes" id="UP000707451">
    <property type="component" value="Unassembled WGS sequence"/>
</dbReference>
<evidence type="ECO:0000256" key="6">
    <source>
        <dbReference type="SAM" id="Phobius"/>
    </source>
</evidence>
<dbReference type="CDD" id="cd07308">
    <property type="entry name" value="lectin_leg-like"/>
    <property type="match status" value="1"/>
</dbReference>
<comment type="subcellular location">
    <subcellularLocation>
        <location evidence="1">Membrane</location>
        <topology evidence="1">Single-pass type I membrane protein</topology>
    </subcellularLocation>
</comment>
<dbReference type="SUPFAM" id="SSF49899">
    <property type="entry name" value="Concanavalin A-like lectins/glucanases"/>
    <property type="match status" value="1"/>
</dbReference>
<evidence type="ECO:0000256" key="1">
    <source>
        <dbReference type="ARBA" id="ARBA00004479"/>
    </source>
</evidence>
<keyword evidence="2 6" id="KW-0812">Transmembrane</keyword>
<organism evidence="9 10">
    <name type="scientific">Linnemannia hyalina</name>
    <dbReference type="NCBI Taxonomy" id="64524"/>
    <lineage>
        <taxon>Eukaryota</taxon>
        <taxon>Fungi</taxon>
        <taxon>Fungi incertae sedis</taxon>
        <taxon>Mucoromycota</taxon>
        <taxon>Mortierellomycotina</taxon>
        <taxon>Mortierellomycetes</taxon>
        <taxon>Mortierellales</taxon>
        <taxon>Mortierellaceae</taxon>
        <taxon>Linnemannia</taxon>
    </lineage>
</organism>
<feature type="domain" description="L-type lectin-like" evidence="8">
    <location>
        <begin position="33"/>
        <end position="257"/>
    </location>
</feature>
<dbReference type="InterPro" id="IPR005052">
    <property type="entry name" value="Lectin_leg"/>
</dbReference>
<dbReference type="PROSITE" id="PS51328">
    <property type="entry name" value="L_LECTIN_LIKE"/>
    <property type="match status" value="1"/>
</dbReference>
<dbReference type="PANTHER" id="PTHR12223">
    <property type="entry name" value="VESICULAR MANNOSE-BINDING LECTIN"/>
    <property type="match status" value="1"/>
</dbReference>